<organism evidence="1 2">
    <name type="scientific">Vagococcus fluvialis</name>
    <dbReference type="NCBI Taxonomy" id="2738"/>
    <lineage>
        <taxon>Bacteria</taxon>
        <taxon>Bacillati</taxon>
        <taxon>Bacillota</taxon>
        <taxon>Bacilli</taxon>
        <taxon>Lactobacillales</taxon>
        <taxon>Enterococcaceae</taxon>
        <taxon>Vagococcus</taxon>
    </lineage>
</organism>
<dbReference type="Gene3D" id="1.10.4010.10">
    <property type="entry name" value="Type II deoxyuridine triphosphatase"/>
    <property type="match status" value="1"/>
</dbReference>
<comment type="caution">
    <text evidence="1">The sequence shown here is derived from an EMBL/GenBank/DDBJ whole genome shotgun (WGS) entry which is preliminary data.</text>
</comment>
<accession>A0A7X6D7F5</accession>
<sequence length="200" mass="23944">MNWNKLQEMQLALDNAILQAKSKMSAKERFNKTLVALSVEVSEISNCSEHFKFWKDNKGKVDNNKYHHWAEVGANKEWYEYYDEDGSTIQISVDQAHKLTLVEECSDALHFILSLANQLNEQLIDVVERYDNFNQEEWYLEILTDIKNMKWDENNKWRALRDLNIDFYHYYSSLGITTQELEQAYYDKNKVNYERLREGY</sequence>
<gene>
    <name evidence="1" type="ORF">HED35_03790</name>
</gene>
<dbReference type="RefSeq" id="WP_167806455.1">
    <property type="nucleotide sequence ID" value="NZ_JAAVMB010000003.1"/>
</dbReference>
<dbReference type="InterPro" id="IPR016947">
    <property type="entry name" value="UCP030140"/>
</dbReference>
<reference evidence="1 2" key="1">
    <citation type="submission" date="2020-03" db="EMBL/GenBank/DDBJ databases">
        <title>Bacterial samples isolated from urine from healthy bovine heifers (Gyr breed).</title>
        <authorList>
            <person name="Giannattasio-Ferraz S."/>
            <person name="Maskeri L."/>
            <person name="Penido A."/>
            <person name="Barbosa-Stancioli E.F."/>
            <person name="Putonti C."/>
        </authorList>
    </citation>
    <scope>NUCLEOTIDE SEQUENCE [LARGE SCALE GENOMIC DNA]</scope>
    <source>
        <strain evidence="1 2">UFMG-H7</strain>
    </source>
</reference>
<dbReference type="Pfam" id="PF08761">
    <property type="entry name" value="dUTPase_2"/>
    <property type="match status" value="2"/>
</dbReference>
<evidence type="ECO:0008006" key="3">
    <source>
        <dbReference type="Google" id="ProtNLM"/>
    </source>
</evidence>
<evidence type="ECO:0000313" key="2">
    <source>
        <dbReference type="Proteomes" id="UP000521358"/>
    </source>
</evidence>
<dbReference type="EMBL" id="JAAVMB010000003">
    <property type="protein sequence ID" value="NKC67199.1"/>
    <property type="molecule type" value="Genomic_DNA"/>
</dbReference>
<dbReference type="Proteomes" id="UP000521358">
    <property type="component" value="Unassembled WGS sequence"/>
</dbReference>
<evidence type="ECO:0000313" key="1">
    <source>
        <dbReference type="EMBL" id="NKC67199.1"/>
    </source>
</evidence>
<proteinExistence type="predicted"/>
<dbReference type="AlphaFoldDB" id="A0A7X6D7F5"/>
<dbReference type="InterPro" id="IPR014871">
    <property type="entry name" value="dUTPase/dCTP_pyrophosphatase"/>
</dbReference>
<dbReference type="PIRSF" id="PIRSF030140">
    <property type="entry name" value="UCP030140"/>
    <property type="match status" value="1"/>
</dbReference>
<name>A0A7X6D7F5_9ENTE</name>
<protein>
    <recommendedName>
        <fullName evidence="3">Dimeric dUTPase (All-alpha-NTP-PPase superfamily)</fullName>
    </recommendedName>
</protein>
<dbReference type="SUPFAM" id="SSF101386">
    <property type="entry name" value="all-alpha NTP pyrophosphatases"/>
    <property type="match status" value="1"/>
</dbReference>